<sequence>INSYTYVYTHKRIKRTCSQTQIFGYCVRNLKECTFTCCVNRSICRGGLTIWKLGHCPRARVSRGPHEMPLVPYS</sequence>
<reference evidence="1" key="1">
    <citation type="submission" date="2023-05" db="EMBL/GenBank/DDBJ databases">
        <authorList>
            <person name="Stuckert A."/>
        </authorList>
    </citation>
    <scope>NUCLEOTIDE SEQUENCE</scope>
</reference>
<keyword evidence="2" id="KW-1185">Reference proteome</keyword>
<proteinExistence type="predicted"/>
<protein>
    <submittedName>
        <fullName evidence="1">Uncharacterized protein</fullName>
    </submittedName>
</protein>
<evidence type="ECO:0000313" key="2">
    <source>
        <dbReference type="Proteomes" id="UP001162483"/>
    </source>
</evidence>
<dbReference type="EMBL" id="CATNWA010017163">
    <property type="protein sequence ID" value="CAI9598460.1"/>
    <property type="molecule type" value="Genomic_DNA"/>
</dbReference>
<comment type="caution">
    <text evidence="1">The sequence shown here is derived from an EMBL/GenBank/DDBJ whole genome shotgun (WGS) entry which is preliminary data.</text>
</comment>
<accession>A0ABN9FN63</accession>
<feature type="non-terminal residue" evidence="1">
    <location>
        <position position="1"/>
    </location>
</feature>
<gene>
    <name evidence="1" type="ORF">SPARVUS_LOCUS12402180</name>
</gene>
<evidence type="ECO:0000313" key="1">
    <source>
        <dbReference type="EMBL" id="CAI9598460.1"/>
    </source>
</evidence>
<dbReference type="Proteomes" id="UP001162483">
    <property type="component" value="Unassembled WGS sequence"/>
</dbReference>
<organism evidence="1 2">
    <name type="scientific">Staurois parvus</name>
    <dbReference type="NCBI Taxonomy" id="386267"/>
    <lineage>
        <taxon>Eukaryota</taxon>
        <taxon>Metazoa</taxon>
        <taxon>Chordata</taxon>
        <taxon>Craniata</taxon>
        <taxon>Vertebrata</taxon>
        <taxon>Euteleostomi</taxon>
        <taxon>Amphibia</taxon>
        <taxon>Batrachia</taxon>
        <taxon>Anura</taxon>
        <taxon>Neobatrachia</taxon>
        <taxon>Ranoidea</taxon>
        <taxon>Ranidae</taxon>
        <taxon>Staurois</taxon>
    </lineage>
</organism>
<name>A0ABN9FN63_9NEOB</name>